<gene>
    <name evidence="2" type="ORF">BQ8794_40118</name>
</gene>
<protein>
    <submittedName>
        <fullName evidence="2">Uncharacterized protein</fullName>
    </submittedName>
</protein>
<evidence type="ECO:0000256" key="1">
    <source>
        <dbReference type="SAM" id="MobiDB-lite"/>
    </source>
</evidence>
<proteinExistence type="predicted"/>
<organism evidence="2 3">
    <name type="scientific">Mesorhizobium prunaredense</name>
    <dbReference type="NCBI Taxonomy" id="1631249"/>
    <lineage>
        <taxon>Bacteria</taxon>
        <taxon>Pseudomonadati</taxon>
        <taxon>Pseudomonadota</taxon>
        <taxon>Alphaproteobacteria</taxon>
        <taxon>Hyphomicrobiales</taxon>
        <taxon>Phyllobacteriaceae</taxon>
        <taxon>Mesorhizobium</taxon>
    </lineage>
</organism>
<dbReference type="AlphaFoldDB" id="A0A1R3VC58"/>
<sequence>MMGCRSANGKPPSRKCGARLPLTACGYPIGQAKSLPDRQGAEQEERGWRQPTEPHGSFERLSRR</sequence>
<dbReference type="Proteomes" id="UP000188388">
    <property type="component" value="Unassembled WGS sequence"/>
</dbReference>
<name>A0A1R3VC58_9HYPH</name>
<feature type="region of interest" description="Disordered" evidence="1">
    <location>
        <begin position="1"/>
        <end position="20"/>
    </location>
</feature>
<keyword evidence="3" id="KW-1185">Reference proteome</keyword>
<evidence type="ECO:0000313" key="2">
    <source>
        <dbReference type="EMBL" id="SIT57519.1"/>
    </source>
</evidence>
<feature type="compositionally biased region" description="Basic and acidic residues" evidence="1">
    <location>
        <begin position="35"/>
        <end position="48"/>
    </location>
</feature>
<reference evidence="3" key="1">
    <citation type="submission" date="2017-01" db="EMBL/GenBank/DDBJ databases">
        <authorList>
            <person name="Brunel B."/>
        </authorList>
    </citation>
    <scope>NUCLEOTIDE SEQUENCE [LARGE SCALE GENOMIC DNA]</scope>
</reference>
<feature type="region of interest" description="Disordered" evidence="1">
    <location>
        <begin position="28"/>
        <end position="64"/>
    </location>
</feature>
<accession>A0A1R3VC58</accession>
<evidence type="ECO:0000313" key="3">
    <source>
        <dbReference type="Proteomes" id="UP000188388"/>
    </source>
</evidence>
<dbReference type="EMBL" id="FTPD01000034">
    <property type="protein sequence ID" value="SIT57519.1"/>
    <property type="molecule type" value="Genomic_DNA"/>
</dbReference>
<dbReference type="STRING" id="1631249.BQ8794_40118"/>